<reference evidence="2" key="1">
    <citation type="submission" date="2023-07" db="EMBL/GenBank/DDBJ databases">
        <authorList>
            <person name="Colorado M.A."/>
            <person name="Villamil L.M."/>
            <person name="Melo J.F."/>
            <person name="Rodriguez J.A."/>
            <person name="Ruiz R.Y."/>
        </authorList>
    </citation>
    <scope>NUCLEOTIDE SEQUENCE [LARGE SCALE GENOMIC DNA]</scope>
    <source>
        <strain evidence="2">C33</strain>
    </source>
</reference>
<evidence type="ECO:0000313" key="1">
    <source>
        <dbReference type="EMBL" id="MDX8337495.1"/>
    </source>
</evidence>
<dbReference type="RefSeq" id="WP_320314819.1">
    <property type="nucleotide sequence ID" value="NZ_JAVIKH010000060.1"/>
</dbReference>
<sequence>MEKLEYGQKKQLKFLNQREKFRTIGFLSNEKHNHSIIIEYKKEYRFPRDTYRIKFKESFDHNLLPGLKNALCSYKRVTCNEFAKELISKFGFILNDKKEIIIDKNMIIKNIPEEYINDFNEGFEM</sequence>
<proteinExistence type="predicted"/>
<dbReference type="EMBL" id="JAVIKH010000060">
    <property type="protein sequence ID" value="MDX8337495.1"/>
    <property type="molecule type" value="Genomic_DNA"/>
</dbReference>
<comment type="caution">
    <text evidence="1">The sequence shown here is derived from an EMBL/GenBank/DDBJ whole genome shotgun (WGS) entry which is preliminary data.</text>
</comment>
<accession>A0ABU4WGI2</accession>
<organism evidence="1 2">
    <name type="scientific">Candidatus Cetobacterium colombiensis</name>
    <dbReference type="NCBI Taxonomy" id="3073100"/>
    <lineage>
        <taxon>Bacteria</taxon>
        <taxon>Fusobacteriati</taxon>
        <taxon>Fusobacteriota</taxon>
        <taxon>Fusobacteriia</taxon>
        <taxon>Fusobacteriales</taxon>
        <taxon>Fusobacteriaceae</taxon>
        <taxon>Cetobacterium</taxon>
    </lineage>
</organism>
<protein>
    <submittedName>
        <fullName evidence="1">Uncharacterized protein</fullName>
    </submittedName>
</protein>
<name>A0ABU4WGI2_9FUSO</name>
<dbReference type="Proteomes" id="UP001279681">
    <property type="component" value="Unassembled WGS sequence"/>
</dbReference>
<keyword evidence="2" id="KW-1185">Reference proteome</keyword>
<gene>
    <name evidence="1" type="ORF">RFV38_13505</name>
</gene>
<evidence type="ECO:0000313" key="2">
    <source>
        <dbReference type="Proteomes" id="UP001279681"/>
    </source>
</evidence>